<dbReference type="InterPro" id="IPR051910">
    <property type="entry name" value="ComF/GntX_DNA_util-trans"/>
</dbReference>
<reference evidence="3 4" key="1">
    <citation type="submission" date="2020-08" db="EMBL/GenBank/DDBJ databases">
        <title>Genomic Encyclopedia of Type Strains, Phase IV (KMG-IV): sequencing the most valuable type-strain genomes for metagenomic binning, comparative biology and taxonomic classification.</title>
        <authorList>
            <person name="Goeker M."/>
        </authorList>
    </citation>
    <scope>NUCLEOTIDE SEQUENCE [LARGE SCALE GENOMIC DNA]</scope>
    <source>
        <strain evidence="3 4">DSM 101064</strain>
    </source>
</reference>
<comment type="caution">
    <text evidence="3">The sequence shown here is derived from an EMBL/GenBank/DDBJ whole genome shotgun (WGS) entry which is preliminary data.</text>
</comment>
<accession>A0A7W9EYY6</accession>
<dbReference type="InterPro" id="IPR000836">
    <property type="entry name" value="PRTase_dom"/>
</dbReference>
<sequence length="175" mass="18998">MTIARPWDQGRAALEYKGIGRRLVLGLKHGDRLDLTWPAAGWMAVRAAALVKENTVIVPVPLHWSRLVKRRYNQAAALAVDLGKHLKRPVFVDALVRLERTKPLDGVGRAARFDMLSGKIQPHPKRSAALRDKSVLIVDDVMTSGATLAAAAEAARMAGAANVSIVTLARVVKDT</sequence>
<evidence type="ECO:0000256" key="1">
    <source>
        <dbReference type="ARBA" id="ARBA00008007"/>
    </source>
</evidence>
<proteinExistence type="inferred from homology"/>
<dbReference type="PANTHER" id="PTHR47505:SF1">
    <property type="entry name" value="DNA UTILIZATION PROTEIN YHGH"/>
    <property type="match status" value="1"/>
</dbReference>
<dbReference type="PANTHER" id="PTHR47505">
    <property type="entry name" value="DNA UTILIZATION PROTEIN YHGH"/>
    <property type="match status" value="1"/>
</dbReference>
<gene>
    <name evidence="3" type="ORF">FHS72_000953</name>
</gene>
<keyword evidence="3" id="KW-0328">Glycosyltransferase</keyword>
<keyword evidence="4" id="KW-1185">Reference proteome</keyword>
<dbReference type="AlphaFoldDB" id="A0A7W9EYY6"/>
<dbReference type="EMBL" id="JACIJM010000002">
    <property type="protein sequence ID" value="MBB5721346.1"/>
    <property type="molecule type" value="Genomic_DNA"/>
</dbReference>
<dbReference type="GO" id="GO:0016757">
    <property type="term" value="F:glycosyltransferase activity"/>
    <property type="evidence" value="ECO:0007669"/>
    <property type="project" value="UniProtKB-KW"/>
</dbReference>
<keyword evidence="3" id="KW-0808">Transferase</keyword>
<evidence type="ECO:0000313" key="4">
    <source>
        <dbReference type="Proteomes" id="UP000535415"/>
    </source>
</evidence>
<dbReference type="Pfam" id="PF00156">
    <property type="entry name" value="Pribosyltran"/>
    <property type="match status" value="1"/>
</dbReference>
<dbReference type="InterPro" id="IPR029057">
    <property type="entry name" value="PRTase-like"/>
</dbReference>
<dbReference type="Proteomes" id="UP000535415">
    <property type="component" value="Unassembled WGS sequence"/>
</dbReference>
<dbReference type="SUPFAM" id="SSF53271">
    <property type="entry name" value="PRTase-like"/>
    <property type="match status" value="1"/>
</dbReference>
<name>A0A7W9EYY6_9RHOB</name>
<comment type="similarity">
    <text evidence="1">Belongs to the ComF/GntX family.</text>
</comment>
<organism evidence="3 4">
    <name type="scientific">Yoonia ponticola</name>
    <dbReference type="NCBI Taxonomy" id="1524255"/>
    <lineage>
        <taxon>Bacteria</taxon>
        <taxon>Pseudomonadati</taxon>
        <taxon>Pseudomonadota</taxon>
        <taxon>Alphaproteobacteria</taxon>
        <taxon>Rhodobacterales</taxon>
        <taxon>Paracoccaceae</taxon>
        <taxon>Yoonia</taxon>
    </lineage>
</organism>
<dbReference type="CDD" id="cd06223">
    <property type="entry name" value="PRTases_typeI"/>
    <property type="match status" value="1"/>
</dbReference>
<evidence type="ECO:0000259" key="2">
    <source>
        <dbReference type="Pfam" id="PF00156"/>
    </source>
</evidence>
<dbReference type="Gene3D" id="3.40.50.2020">
    <property type="match status" value="1"/>
</dbReference>
<protein>
    <submittedName>
        <fullName evidence="3">Putative amidophosphoribosyltransferase</fullName>
    </submittedName>
</protein>
<feature type="domain" description="Phosphoribosyltransferase" evidence="2">
    <location>
        <begin position="97"/>
        <end position="170"/>
    </location>
</feature>
<evidence type="ECO:0000313" key="3">
    <source>
        <dbReference type="EMBL" id="MBB5721346.1"/>
    </source>
</evidence>